<name>R4XC78_TAPDE</name>
<dbReference type="AlphaFoldDB" id="R4XC78"/>
<dbReference type="VEuPathDB" id="FungiDB:TAPDE_003483"/>
<dbReference type="Proteomes" id="UP000013776">
    <property type="component" value="Unassembled WGS sequence"/>
</dbReference>
<evidence type="ECO:0000313" key="1">
    <source>
        <dbReference type="EMBL" id="CCG83426.1"/>
    </source>
</evidence>
<protein>
    <submittedName>
        <fullName evidence="1">Uncharacterized protein</fullName>
    </submittedName>
</protein>
<sequence length="100" mass="11122">MLRCVILNFCNAIVKFDSIRSLVAETRHIPLYQVKNNSKTETSKVSEVLANDIDKDKSALTRSKLHHAVFVTLLSTFECVTAQAFGIPVVPEVIKTYASP</sequence>
<accession>R4XC78</accession>
<keyword evidence="2" id="KW-1185">Reference proteome</keyword>
<reference evidence="1 2" key="1">
    <citation type="journal article" date="2013" name="MBio">
        <title>Genome sequencing of the plant pathogen Taphrina deformans, the causal agent of peach leaf curl.</title>
        <authorList>
            <person name="Cisse O.H."/>
            <person name="Almeida J.M.G.C.F."/>
            <person name="Fonseca A."/>
            <person name="Kumar A.A."/>
            <person name="Salojaervi J."/>
            <person name="Overmyer K."/>
            <person name="Hauser P.M."/>
            <person name="Pagni M."/>
        </authorList>
    </citation>
    <scope>NUCLEOTIDE SEQUENCE [LARGE SCALE GENOMIC DNA]</scope>
    <source>
        <strain evidence="2">PYCC 5710 / ATCC 11124 / CBS 356.35 / IMI 108563 / JCM 9778 / NBRC 8474</strain>
    </source>
</reference>
<proteinExistence type="predicted"/>
<organism evidence="1 2">
    <name type="scientific">Taphrina deformans (strain PYCC 5710 / ATCC 11124 / CBS 356.35 / IMI 108563 / JCM 9778 / NBRC 8474)</name>
    <name type="common">Peach leaf curl fungus</name>
    <name type="synonym">Lalaria deformans</name>
    <dbReference type="NCBI Taxonomy" id="1097556"/>
    <lineage>
        <taxon>Eukaryota</taxon>
        <taxon>Fungi</taxon>
        <taxon>Dikarya</taxon>
        <taxon>Ascomycota</taxon>
        <taxon>Taphrinomycotina</taxon>
        <taxon>Taphrinomycetes</taxon>
        <taxon>Taphrinales</taxon>
        <taxon>Taphrinaceae</taxon>
        <taxon>Taphrina</taxon>
    </lineage>
</organism>
<dbReference type="EMBL" id="CAHR02000147">
    <property type="protein sequence ID" value="CCG83426.1"/>
    <property type="molecule type" value="Genomic_DNA"/>
</dbReference>
<comment type="caution">
    <text evidence="1">The sequence shown here is derived from an EMBL/GenBank/DDBJ whole genome shotgun (WGS) entry which is preliminary data.</text>
</comment>
<gene>
    <name evidence="1" type="ORF">TAPDE_003483</name>
</gene>
<evidence type="ECO:0000313" key="2">
    <source>
        <dbReference type="Proteomes" id="UP000013776"/>
    </source>
</evidence>